<accession>A0ABN1YMN9</accession>
<name>A0ABN1YMN9_9ACTN</name>
<dbReference type="InterPro" id="IPR050491">
    <property type="entry name" value="AmpC-like"/>
</dbReference>
<dbReference type="InterPro" id="IPR001466">
    <property type="entry name" value="Beta-lactam-related"/>
</dbReference>
<keyword evidence="2" id="KW-0378">Hydrolase</keyword>
<dbReference type="SUPFAM" id="SSF56601">
    <property type="entry name" value="beta-lactamase/transpeptidase-like"/>
    <property type="match status" value="1"/>
</dbReference>
<proteinExistence type="predicted"/>
<comment type="caution">
    <text evidence="2">The sequence shown here is derived from an EMBL/GenBank/DDBJ whole genome shotgun (WGS) entry which is preliminary data.</text>
</comment>
<dbReference type="RefSeq" id="WP_344010810.1">
    <property type="nucleotide sequence ID" value="NZ_BAAAIZ010000014.1"/>
</dbReference>
<dbReference type="GO" id="GO:0016787">
    <property type="term" value="F:hydrolase activity"/>
    <property type="evidence" value="ECO:0007669"/>
    <property type="project" value="UniProtKB-KW"/>
</dbReference>
<reference evidence="2 3" key="1">
    <citation type="journal article" date="2019" name="Int. J. Syst. Evol. Microbiol.">
        <title>The Global Catalogue of Microorganisms (GCM) 10K type strain sequencing project: providing services to taxonomists for standard genome sequencing and annotation.</title>
        <authorList>
            <consortium name="The Broad Institute Genomics Platform"/>
            <consortium name="The Broad Institute Genome Sequencing Center for Infectious Disease"/>
            <person name="Wu L."/>
            <person name="Ma J."/>
        </authorList>
    </citation>
    <scope>NUCLEOTIDE SEQUENCE [LARGE SCALE GENOMIC DNA]</scope>
    <source>
        <strain evidence="2 3">JCM 11756</strain>
    </source>
</reference>
<dbReference type="Gene3D" id="3.40.710.10">
    <property type="entry name" value="DD-peptidase/beta-lactamase superfamily"/>
    <property type="match status" value="1"/>
</dbReference>
<sequence>MKAPFAADRLGALARDHSVPGAQLTIRQAGQQVSVATGVTHAGTSRPVTEDTAFALGSVTKVFTATVVAQLVAQGDLEWDEPVADYLAEFDAAVDDRMSAITLRHLLSHTAGLVADHELDDPGDSSLARYAASVAVTTPLHDPGHCFSYSNTGYNVAGRVIEAAGDMKWQAVVENSLLRPLGIDPVFLGGGSTEGVRTVAGAHIVRPGRERLPQPVGLYVPHGWAPASGLAAGAEDLAALAALHLGDLPGAGTLLSREARAEMAAPDPRADAFGMADGWGLGLAHYSSPDGTWLGHDGTADGGTAHLRFHPRTGTVVALTTNATTGTLLWADLVDTLRDHGIPVGDHRPAPHTAPALTTDLDRFAGHYRNGEIRFTVRTAPGDGALRLTDPTGLTADLSLRTDLSFTARRTDSETAPITGRFVVGPATDEVVLMQLGGRSARRTPAA</sequence>
<dbReference type="EMBL" id="BAAAIZ010000014">
    <property type="protein sequence ID" value="GAA1418184.1"/>
    <property type="molecule type" value="Genomic_DNA"/>
</dbReference>
<dbReference type="Proteomes" id="UP001500973">
    <property type="component" value="Unassembled WGS sequence"/>
</dbReference>
<dbReference type="PANTHER" id="PTHR46825:SF9">
    <property type="entry name" value="BETA-LACTAMASE-RELATED DOMAIN-CONTAINING PROTEIN"/>
    <property type="match status" value="1"/>
</dbReference>
<dbReference type="PANTHER" id="PTHR46825">
    <property type="entry name" value="D-ALANYL-D-ALANINE-CARBOXYPEPTIDASE/ENDOPEPTIDASE AMPH"/>
    <property type="match status" value="1"/>
</dbReference>
<gene>
    <name evidence="2" type="ORF">GCM10009601_13390</name>
</gene>
<keyword evidence="3" id="KW-1185">Reference proteome</keyword>
<protein>
    <submittedName>
        <fullName evidence="2">Serine hydrolase domain-containing protein</fullName>
    </submittedName>
</protein>
<evidence type="ECO:0000313" key="2">
    <source>
        <dbReference type="EMBL" id="GAA1418184.1"/>
    </source>
</evidence>
<dbReference type="InterPro" id="IPR012338">
    <property type="entry name" value="Beta-lactam/transpept-like"/>
</dbReference>
<feature type="domain" description="Beta-lactamase-related" evidence="1">
    <location>
        <begin position="12"/>
        <end position="326"/>
    </location>
</feature>
<evidence type="ECO:0000259" key="1">
    <source>
        <dbReference type="Pfam" id="PF00144"/>
    </source>
</evidence>
<evidence type="ECO:0000313" key="3">
    <source>
        <dbReference type="Proteomes" id="UP001500973"/>
    </source>
</evidence>
<organism evidence="2 3">
    <name type="scientific">Streptomyces thermospinosisporus</name>
    <dbReference type="NCBI Taxonomy" id="161482"/>
    <lineage>
        <taxon>Bacteria</taxon>
        <taxon>Bacillati</taxon>
        <taxon>Actinomycetota</taxon>
        <taxon>Actinomycetes</taxon>
        <taxon>Kitasatosporales</taxon>
        <taxon>Streptomycetaceae</taxon>
        <taxon>Streptomyces</taxon>
    </lineage>
</organism>
<dbReference type="Pfam" id="PF00144">
    <property type="entry name" value="Beta-lactamase"/>
    <property type="match status" value="1"/>
</dbReference>